<comment type="caution">
    <text evidence="6">The sequence shown here is derived from an EMBL/GenBank/DDBJ whole genome shotgun (WGS) entry which is preliminary data.</text>
</comment>
<evidence type="ECO:0000259" key="5">
    <source>
        <dbReference type="PROSITE" id="PS51755"/>
    </source>
</evidence>
<feature type="DNA-binding region" description="OmpR/PhoB-type" evidence="2">
    <location>
        <begin position="2"/>
        <end position="106"/>
    </location>
</feature>
<gene>
    <name evidence="6" type="ORF">D5396_21615</name>
</gene>
<dbReference type="Proteomes" id="UP000284119">
    <property type="component" value="Unassembled WGS sequence"/>
</dbReference>
<keyword evidence="1 2" id="KW-0238">DNA-binding</keyword>
<evidence type="ECO:0000313" key="7">
    <source>
        <dbReference type="Proteomes" id="UP000284119"/>
    </source>
</evidence>
<dbReference type="SUPFAM" id="SSF46894">
    <property type="entry name" value="C-terminal effector domain of the bipartite response regulators"/>
    <property type="match status" value="1"/>
</dbReference>
<evidence type="ECO:0000256" key="3">
    <source>
        <dbReference type="SAM" id="MobiDB-lite"/>
    </source>
</evidence>
<dbReference type="Gene3D" id="1.10.10.10">
    <property type="entry name" value="Winged helix-like DNA-binding domain superfamily/Winged helix DNA-binding domain"/>
    <property type="match status" value="1"/>
</dbReference>
<keyword evidence="4" id="KW-0472">Membrane</keyword>
<dbReference type="Pfam" id="PF00486">
    <property type="entry name" value="Trans_reg_C"/>
    <property type="match status" value="1"/>
</dbReference>
<dbReference type="PROSITE" id="PS51755">
    <property type="entry name" value="OMPR_PHOB"/>
    <property type="match status" value="1"/>
</dbReference>
<accession>A0ABX9NVA7</accession>
<evidence type="ECO:0000256" key="2">
    <source>
        <dbReference type="PROSITE-ProRule" id="PRU01091"/>
    </source>
</evidence>
<dbReference type="InterPro" id="IPR036388">
    <property type="entry name" value="WH-like_DNA-bd_sf"/>
</dbReference>
<proteinExistence type="predicted"/>
<evidence type="ECO:0000313" key="6">
    <source>
        <dbReference type="EMBL" id="RJT09313.1"/>
    </source>
</evidence>
<dbReference type="InterPro" id="IPR016032">
    <property type="entry name" value="Sig_transdc_resp-reg_C-effctor"/>
</dbReference>
<feature type="domain" description="OmpR/PhoB-type" evidence="5">
    <location>
        <begin position="2"/>
        <end position="106"/>
    </location>
</feature>
<sequence>MQMIYLIENQIVFNPEDNSLSLPSDTESKITVSNPARRILSLLIEQHGIVVERETFFKKVWDDYGLTASNNNLNHCISKLRKVVSTLGYTGEFIITVPKVGFIIKKETDITAQFELNVAQERTEPPAEETSSLPEITPSDLPHNETQATPAPLHEPVGQSETLTDTEKINYKYPFIFTTFLLFSFAVWGLYTLHGVMTDPKARLQVSKIGDCDLYSTAPVSMSRKQDFIQLAQNFILKNKMTCTPGNIFVFQSEQFTTPINTGSVRDFMAQCSTNDTHKINICISYYANDRTTHDKF</sequence>
<evidence type="ECO:0000256" key="1">
    <source>
        <dbReference type="ARBA" id="ARBA00023125"/>
    </source>
</evidence>
<reference evidence="6 7" key="1">
    <citation type="submission" date="2018-09" db="EMBL/GenBank/DDBJ databases">
        <authorList>
            <person name="Le Fleche-Mateos A."/>
        </authorList>
    </citation>
    <scope>NUCLEOTIDE SEQUENCE [LARGE SCALE GENOMIC DNA]</scope>
    <source>
        <strain evidence="6 7">DSM 30078</strain>
    </source>
</reference>
<dbReference type="InterPro" id="IPR001867">
    <property type="entry name" value="OmpR/PhoB-type_DNA-bd"/>
</dbReference>
<protein>
    <submittedName>
        <fullName evidence="6">CadC family transcriptional regulator</fullName>
    </submittedName>
</protein>
<keyword evidence="7" id="KW-1185">Reference proteome</keyword>
<dbReference type="EMBL" id="RAHG01000018">
    <property type="protein sequence ID" value="RJT09313.1"/>
    <property type="molecule type" value="Genomic_DNA"/>
</dbReference>
<name>A0ABX9NVA7_9GAMM</name>
<evidence type="ECO:0000256" key="4">
    <source>
        <dbReference type="SAM" id="Phobius"/>
    </source>
</evidence>
<dbReference type="SMART" id="SM00862">
    <property type="entry name" value="Trans_reg_C"/>
    <property type="match status" value="1"/>
</dbReference>
<dbReference type="RefSeq" id="WP_112167952.1">
    <property type="nucleotide sequence ID" value="NZ_JBFUVH010000001.1"/>
</dbReference>
<feature type="transmembrane region" description="Helical" evidence="4">
    <location>
        <begin position="173"/>
        <end position="193"/>
    </location>
</feature>
<keyword evidence="4" id="KW-1133">Transmembrane helix</keyword>
<feature type="region of interest" description="Disordered" evidence="3">
    <location>
        <begin position="119"/>
        <end position="159"/>
    </location>
</feature>
<keyword evidence="4" id="KW-0812">Transmembrane</keyword>
<organism evidence="6 7">
    <name type="scientific">Rahnella inusitata</name>
    <dbReference type="NCBI Taxonomy" id="58169"/>
    <lineage>
        <taxon>Bacteria</taxon>
        <taxon>Pseudomonadati</taxon>
        <taxon>Pseudomonadota</taxon>
        <taxon>Gammaproteobacteria</taxon>
        <taxon>Enterobacterales</taxon>
        <taxon>Yersiniaceae</taxon>
        <taxon>Rahnella</taxon>
    </lineage>
</organism>